<protein>
    <recommendedName>
        <fullName evidence="1">MATH domain-containing protein</fullName>
    </recommendedName>
</protein>
<gene>
    <name evidence="2" type="ORF">HID58_005724</name>
</gene>
<dbReference type="SMART" id="SM00061">
    <property type="entry name" value="MATH"/>
    <property type="match status" value="3"/>
</dbReference>
<dbReference type="Proteomes" id="UP000824890">
    <property type="component" value="Unassembled WGS sequence"/>
</dbReference>
<organism evidence="2 3">
    <name type="scientific">Brassica napus</name>
    <name type="common">Rape</name>
    <dbReference type="NCBI Taxonomy" id="3708"/>
    <lineage>
        <taxon>Eukaryota</taxon>
        <taxon>Viridiplantae</taxon>
        <taxon>Streptophyta</taxon>
        <taxon>Embryophyta</taxon>
        <taxon>Tracheophyta</taxon>
        <taxon>Spermatophyta</taxon>
        <taxon>Magnoliopsida</taxon>
        <taxon>eudicotyledons</taxon>
        <taxon>Gunneridae</taxon>
        <taxon>Pentapetalae</taxon>
        <taxon>rosids</taxon>
        <taxon>malvids</taxon>
        <taxon>Brassicales</taxon>
        <taxon>Brassicaceae</taxon>
        <taxon>Brassiceae</taxon>
        <taxon>Brassica</taxon>
    </lineage>
</organism>
<dbReference type="Pfam" id="PF00917">
    <property type="entry name" value="MATH"/>
    <property type="match status" value="1"/>
</dbReference>
<dbReference type="InterPro" id="IPR002083">
    <property type="entry name" value="MATH/TRAF_dom"/>
</dbReference>
<accession>A0ABQ8E9D5</accession>
<dbReference type="CDD" id="cd00121">
    <property type="entry name" value="MATH"/>
    <property type="match status" value="4"/>
</dbReference>
<comment type="caution">
    <text evidence="2">The sequence shown here is derived from an EMBL/GenBank/DDBJ whole genome shotgun (WGS) entry which is preliminary data.</text>
</comment>
<feature type="domain" description="MATH" evidence="1">
    <location>
        <begin position="544"/>
        <end position="818"/>
    </location>
</feature>
<feature type="domain" description="MATH" evidence="1">
    <location>
        <begin position="188"/>
        <end position="313"/>
    </location>
</feature>
<dbReference type="PANTHER" id="PTHR46162:SF35">
    <property type="entry name" value="MATH DOMAIN-CONTAINING PROTEIN"/>
    <property type="match status" value="1"/>
</dbReference>
<name>A0ABQ8E9D5_BRANA</name>
<dbReference type="Gene3D" id="2.60.210.10">
    <property type="entry name" value="Apoptosis, Tumor Necrosis Factor Receptor Associated Protein 2, Chain A"/>
    <property type="match status" value="6"/>
</dbReference>
<dbReference type="Pfam" id="PF22486">
    <property type="entry name" value="MATH_2"/>
    <property type="match status" value="4"/>
</dbReference>
<dbReference type="PANTHER" id="PTHR46162">
    <property type="entry name" value="TRAF-LIKE FAMILY PROTEIN"/>
    <property type="match status" value="1"/>
</dbReference>
<proteinExistence type="predicted"/>
<keyword evidence="3" id="KW-1185">Reference proteome</keyword>
<dbReference type="InterPro" id="IPR008974">
    <property type="entry name" value="TRAF-like"/>
</dbReference>
<evidence type="ECO:0000313" key="2">
    <source>
        <dbReference type="EMBL" id="KAH0938263.1"/>
    </source>
</evidence>
<evidence type="ECO:0000259" key="1">
    <source>
        <dbReference type="PROSITE" id="PS50144"/>
    </source>
</evidence>
<reference evidence="2 3" key="1">
    <citation type="submission" date="2021-05" db="EMBL/GenBank/DDBJ databases">
        <title>Genome Assembly of Synthetic Allotetraploid Brassica napus Reveals Homoeologous Exchanges between Subgenomes.</title>
        <authorList>
            <person name="Davis J.T."/>
        </authorList>
    </citation>
    <scope>NUCLEOTIDE SEQUENCE [LARGE SCALE GENOMIC DNA]</scope>
    <source>
        <strain evidence="3">cv. Da-Ae</strain>
        <tissue evidence="2">Seedling</tissue>
    </source>
</reference>
<dbReference type="SUPFAM" id="SSF49599">
    <property type="entry name" value="TRAF domain-like"/>
    <property type="match status" value="6"/>
</dbReference>
<evidence type="ECO:0000313" key="3">
    <source>
        <dbReference type="Proteomes" id="UP000824890"/>
    </source>
</evidence>
<feature type="domain" description="MATH" evidence="1">
    <location>
        <begin position="30"/>
        <end position="168"/>
    </location>
</feature>
<dbReference type="PROSITE" id="PS50144">
    <property type="entry name" value="MATH"/>
    <property type="match status" value="3"/>
</dbReference>
<sequence>MHTCTSSLSRMSSSSEIVSTIVKKWREHPPSSYSLKVDNFKQLEKSTTSSDDKYQSRLFSSGGYNWKLIVYPQGNKKDNGEGFISMYVEIDSESLTSTPQCDVFAELIFFVYNKKENKYFTIQDVEVKRFNALKKIWGLQQVLPSDAFNKLENGYIFEGDQCEFGVEVIVPSPLTKWEILSFNEKLQYPKFSWTVEKFSQLKEDNYISNTFSMGAWKWVLWLYPKGESRADGKWLSLYLVLADSNTLKADEKILTQANLRVLDPLRSNHLERKLNHWHNETNSGWGWNKFLSLAELRKSYLDTEDALTVEIEFEVVACGDSHYQQLLSDSGRTMLHFRWRKVVVQSQLLVSAGKGRPMHELAELLSRPGGGLWNSARIVPSSFGSPLVDYYSKYHRTPNRKKLSKEEYEQLTQETARKAMAGLAACPGFGNKKDNGKGFISMYVEIDSKSLKSEQQCEVFAELIFFVYNKKENKYFTVQDVEVKRFNALKTVWGLRQVLPFDSFNNPVNGYVFEEDQCEFGVDVVVPSPLTNWEILSFNEKLQKPKFSWTVKKFSQLKEHEYTSKKFSVGERNWVLKLYPKGNSREDDKWLSVFLHSADSDAPKADEKIFVQAKLRVLDPHGSNHKAYQNELRKAYLDKEDALNVEAEFEVVFAELIFFVYNKKENEYFTIQDVEVKSFNALKTVCGLPQVLPYDAFNNPENGYVFEGNQCEFGIDVIVPSPLTNWEILSFNEKLQNPKFSWTVKNFSNNTLKADEKILTQANLRVLDPLRSNHLERKLNHWHNETNSGWGWNKFLSLAELRKSYLDTEDALTVEIEFEVVSATRYSPSI</sequence>
<dbReference type="EMBL" id="JAGKQM010000002">
    <property type="protein sequence ID" value="KAH0938263.1"/>
    <property type="molecule type" value="Genomic_DNA"/>
</dbReference>